<sequence length="16" mass="1955">MVEEAYLPHRYLIPSH</sequence>
<accession>A0A0A9C010</accession>
<evidence type="ECO:0000313" key="1">
    <source>
        <dbReference type="EMBL" id="JAD66735.1"/>
    </source>
</evidence>
<organism evidence="1">
    <name type="scientific">Arundo donax</name>
    <name type="common">Giant reed</name>
    <name type="synonym">Donax arundinaceus</name>
    <dbReference type="NCBI Taxonomy" id="35708"/>
    <lineage>
        <taxon>Eukaryota</taxon>
        <taxon>Viridiplantae</taxon>
        <taxon>Streptophyta</taxon>
        <taxon>Embryophyta</taxon>
        <taxon>Tracheophyta</taxon>
        <taxon>Spermatophyta</taxon>
        <taxon>Magnoliopsida</taxon>
        <taxon>Liliopsida</taxon>
        <taxon>Poales</taxon>
        <taxon>Poaceae</taxon>
        <taxon>PACMAD clade</taxon>
        <taxon>Arundinoideae</taxon>
        <taxon>Arundineae</taxon>
        <taxon>Arundo</taxon>
    </lineage>
</organism>
<protein>
    <submittedName>
        <fullName evidence="1">Uncharacterized protein</fullName>
    </submittedName>
</protein>
<name>A0A0A9C010_ARUDO</name>
<reference evidence="1" key="1">
    <citation type="submission" date="2014-09" db="EMBL/GenBank/DDBJ databases">
        <authorList>
            <person name="Magalhaes I.L.F."/>
            <person name="Oliveira U."/>
            <person name="Santos F.R."/>
            <person name="Vidigal T.H.D.A."/>
            <person name="Brescovit A.D."/>
            <person name="Santos A.J."/>
        </authorList>
    </citation>
    <scope>NUCLEOTIDE SEQUENCE</scope>
    <source>
        <tissue evidence="1">Shoot tissue taken approximately 20 cm above the soil surface</tissue>
    </source>
</reference>
<dbReference type="AlphaFoldDB" id="A0A0A9C010"/>
<dbReference type="EMBL" id="GBRH01231160">
    <property type="protein sequence ID" value="JAD66735.1"/>
    <property type="molecule type" value="Transcribed_RNA"/>
</dbReference>
<reference evidence="1" key="2">
    <citation type="journal article" date="2015" name="Data Brief">
        <title>Shoot transcriptome of the giant reed, Arundo donax.</title>
        <authorList>
            <person name="Barrero R.A."/>
            <person name="Guerrero F.D."/>
            <person name="Moolhuijzen P."/>
            <person name="Goolsby J.A."/>
            <person name="Tidwell J."/>
            <person name="Bellgard S.E."/>
            <person name="Bellgard M.I."/>
        </authorList>
    </citation>
    <scope>NUCLEOTIDE SEQUENCE</scope>
    <source>
        <tissue evidence="1">Shoot tissue taken approximately 20 cm above the soil surface</tissue>
    </source>
</reference>
<proteinExistence type="predicted"/>